<reference evidence="12 13" key="1">
    <citation type="journal article" date="2019" name="Sci. Rep.">
        <title>Comparative genomics of chytrid fungi reveal insights into the obligate biotrophic and pathogenic lifestyle of Synchytrium endobioticum.</title>
        <authorList>
            <person name="van de Vossenberg B.T.L.H."/>
            <person name="Warris S."/>
            <person name="Nguyen H.D.T."/>
            <person name="van Gent-Pelzer M.P.E."/>
            <person name="Joly D.L."/>
            <person name="van de Geest H.C."/>
            <person name="Bonants P.J.M."/>
            <person name="Smith D.S."/>
            <person name="Levesque C.A."/>
            <person name="van der Lee T.A.J."/>
        </authorList>
    </citation>
    <scope>NUCLEOTIDE SEQUENCE [LARGE SCALE GENOMIC DNA]</scope>
    <source>
        <strain evidence="12 13">MB42</strain>
    </source>
</reference>
<name>A0A507DM99_9FUNG</name>
<comment type="similarity">
    <text evidence="2">Belongs to the cyclophilin-type PPIase family.</text>
</comment>
<dbReference type="Pfam" id="PF00400">
    <property type="entry name" value="WD40"/>
    <property type="match status" value="1"/>
</dbReference>
<evidence type="ECO:0000256" key="7">
    <source>
        <dbReference type="ARBA" id="ARBA00023235"/>
    </source>
</evidence>
<dbReference type="InterPro" id="IPR029000">
    <property type="entry name" value="Cyclophilin-like_dom_sf"/>
</dbReference>
<dbReference type="PROSITE" id="PS50082">
    <property type="entry name" value="WD_REPEATS_2"/>
    <property type="match status" value="1"/>
</dbReference>
<dbReference type="STRING" id="286115.A0A507DM99"/>
<organism evidence="12 13">
    <name type="scientific">Synchytrium endobioticum</name>
    <dbReference type="NCBI Taxonomy" id="286115"/>
    <lineage>
        <taxon>Eukaryota</taxon>
        <taxon>Fungi</taxon>
        <taxon>Fungi incertae sedis</taxon>
        <taxon>Chytridiomycota</taxon>
        <taxon>Chytridiomycota incertae sedis</taxon>
        <taxon>Chytridiomycetes</taxon>
        <taxon>Synchytriales</taxon>
        <taxon>Synchytriaceae</taxon>
        <taxon>Synchytrium</taxon>
    </lineage>
</organism>
<evidence type="ECO:0000313" key="12">
    <source>
        <dbReference type="EMBL" id="TPX52646.1"/>
    </source>
</evidence>
<dbReference type="Gene3D" id="2.40.100.10">
    <property type="entry name" value="Cyclophilin-like"/>
    <property type="match status" value="1"/>
</dbReference>
<dbReference type="InterPro" id="IPR036322">
    <property type="entry name" value="WD40_repeat_dom_sf"/>
</dbReference>
<feature type="repeat" description="WD" evidence="8">
    <location>
        <begin position="330"/>
        <end position="371"/>
    </location>
</feature>
<evidence type="ECO:0000313" key="13">
    <source>
        <dbReference type="Proteomes" id="UP000317494"/>
    </source>
</evidence>
<dbReference type="VEuPathDB" id="FungiDB:SeMB42_g01269"/>
<dbReference type="CDD" id="cd01927">
    <property type="entry name" value="cyclophilin_WD40"/>
    <property type="match status" value="1"/>
</dbReference>
<dbReference type="GO" id="GO:0006457">
    <property type="term" value="P:protein folding"/>
    <property type="evidence" value="ECO:0007669"/>
    <property type="project" value="InterPro"/>
</dbReference>
<evidence type="ECO:0000256" key="9">
    <source>
        <dbReference type="SAM" id="MobiDB-lite"/>
    </source>
</evidence>
<dbReference type="Pfam" id="PF02014">
    <property type="entry name" value="Reeler"/>
    <property type="match status" value="1"/>
</dbReference>
<proteinExistence type="inferred from homology"/>
<evidence type="ECO:0000256" key="4">
    <source>
        <dbReference type="ARBA" id="ARBA00022574"/>
    </source>
</evidence>
<evidence type="ECO:0000256" key="1">
    <source>
        <dbReference type="ARBA" id="ARBA00000971"/>
    </source>
</evidence>
<dbReference type="FunFam" id="2.40.100.10:FF:000003">
    <property type="entry name" value="Peptidylprolyl isomerase domain and WD repeat-containing 1"/>
    <property type="match status" value="1"/>
</dbReference>
<comment type="caution">
    <text evidence="12">The sequence shown here is derived from an EMBL/GenBank/DDBJ whole genome shotgun (WGS) entry which is preliminary data.</text>
</comment>
<dbReference type="GO" id="GO:0005634">
    <property type="term" value="C:nucleus"/>
    <property type="evidence" value="ECO:0007669"/>
    <property type="project" value="UniProtKB-ARBA"/>
</dbReference>
<keyword evidence="10" id="KW-0732">Signal</keyword>
<keyword evidence="6" id="KW-0697">Rotamase</keyword>
<evidence type="ECO:0000256" key="5">
    <source>
        <dbReference type="ARBA" id="ARBA00022737"/>
    </source>
</evidence>
<keyword evidence="5" id="KW-0677">Repeat</keyword>
<sequence>MILQAFLALMCLSIPTLSLPTGSGVCDLQIGSSPTFQKAQYHGPRVPSLNFNIAASSATYTPNKKVTFTISGTNNIGGFLFGIKTPGGTYVKGIDIPTAGKFRVCNGIGAGQDLMITHSALNALNKVEVTWTPGADATEALNVTAIITEGSVTTRWNSVSMSIASAAGGGGGNKAVAMSCPAGYMVDPNYKATLYTVCVKTSIRIGRIQPGALSAAAMSAHDHGPGDDDMSRKRAPEADDDDDTADIGPMPAADAVSASRKRKKQKTLEHEALYLANLPLQSVYEKSLMHRDVVNFVEVTKSDFIITTSIDGHIKFWKKTERGIEFVKHYRAHLGAVVAISVSDDGTLLATAGADKALKIFDIVNFDMINLIKLQFLPRALCWIYRKGEAQAWLACTDRDTPEIQVFDGRGDGNSAHTISNMHNHPVIVLSYNAAAEVVVSVDDQGYVEYWEPDPSQEFPPPSPPKVTWEFKSDTDLYEFKKAGTVPTSLNFSKDFSKFVTFGFGDRIVRIFNFATGKIVKKYDESLDAISEMQQKATKEKLDDMEFGRRLALEREIEKIPGGQSATVNAVFDESGHFLLYPTLFGIKVINITTNRVVKIIGRGETQRFMHLALYQGAPRRKTLMTLAMAASDNPALKDTEASDPTLFCTSYKRNRFYLFTQRDPNEVQEQGTAGGGRDIFNEKPSREEQTVAAASAMGLKQSLGAAAIIHTTMGDIHIRFFPEYAPKAVENFVGLSKRGYYNNLIFHRVIKGFMIQTGCPFGDGTGGDSLWGHDFEDEFHKAIKHDRAYTVSMANAGPGTNASQFFITTVPTPWLDNKHTIFGRATAGMDVIHMIENAKVDKNDKPFEDVKVIGIEVR</sequence>
<dbReference type="AlphaFoldDB" id="A0A507DM99"/>
<evidence type="ECO:0000256" key="6">
    <source>
        <dbReference type="ARBA" id="ARBA00023110"/>
    </source>
</evidence>
<dbReference type="GO" id="GO:0003755">
    <property type="term" value="F:peptidyl-prolyl cis-trans isomerase activity"/>
    <property type="evidence" value="ECO:0007669"/>
    <property type="project" value="UniProtKB-KW"/>
</dbReference>
<keyword evidence="13" id="KW-1185">Reference proteome</keyword>
<dbReference type="PANTHER" id="PTHR45625:SF4">
    <property type="entry name" value="PEPTIDYLPROLYL ISOMERASE DOMAIN AND WD REPEAT-CONTAINING PROTEIN 1"/>
    <property type="match status" value="1"/>
</dbReference>
<dbReference type="InterPro" id="IPR020892">
    <property type="entry name" value="Cyclophilin-type_PPIase_CS"/>
</dbReference>
<dbReference type="InterPro" id="IPR044666">
    <property type="entry name" value="Cyclophilin_A-like"/>
</dbReference>
<dbReference type="Proteomes" id="UP000317494">
    <property type="component" value="Unassembled WGS sequence"/>
</dbReference>
<dbReference type="InterPro" id="IPR015943">
    <property type="entry name" value="WD40/YVTN_repeat-like_dom_sf"/>
</dbReference>
<keyword evidence="4 8" id="KW-0853">WD repeat</keyword>
<feature type="signal peptide" evidence="10">
    <location>
        <begin position="1"/>
        <end position="18"/>
    </location>
</feature>
<dbReference type="PROSITE" id="PS00170">
    <property type="entry name" value="CSA_PPIASE_1"/>
    <property type="match status" value="1"/>
</dbReference>
<evidence type="ECO:0000256" key="8">
    <source>
        <dbReference type="PROSITE-ProRule" id="PRU00221"/>
    </source>
</evidence>
<keyword evidence="7" id="KW-0413">Isomerase</keyword>
<dbReference type="InterPro" id="IPR002130">
    <property type="entry name" value="Cyclophilin-type_PPIase_dom"/>
</dbReference>
<dbReference type="InterPro" id="IPR001680">
    <property type="entry name" value="WD40_rpt"/>
</dbReference>
<dbReference type="SMART" id="SM00320">
    <property type="entry name" value="WD40"/>
    <property type="match status" value="4"/>
</dbReference>
<dbReference type="EC" id="5.2.1.8" evidence="3"/>
<dbReference type="InterPro" id="IPR002861">
    <property type="entry name" value="Reeler_dom"/>
</dbReference>
<dbReference type="PROSITE" id="PS50072">
    <property type="entry name" value="CSA_PPIASE_2"/>
    <property type="match status" value="1"/>
</dbReference>
<dbReference type="FunFam" id="2.130.10.10:FF:000450">
    <property type="entry name" value="Peptidylprolyl isomerase domain and WD-repeat protein 1"/>
    <property type="match status" value="1"/>
</dbReference>
<dbReference type="Gene3D" id="2.130.10.10">
    <property type="entry name" value="YVTN repeat-like/Quinoprotein amine dehydrogenase"/>
    <property type="match status" value="1"/>
</dbReference>
<dbReference type="EMBL" id="QEAN01000031">
    <property type="protein sequence ID" value="TPX52646.1"/>
    <property type="molecule type" value="Genomic_DNA"/>
</dbReference>
<feature type="domain" description="PPIase cyclophilin-type" evidence="11">
    <location>
        <begin position="711"/>
        <end position="858"/>
    </location>
</feature>
<evidence type="ECO:0000256" key="10">
    <source>
        <dbReference type="SAM" id="SignalP"/>
    </source>
</evidence>
<dbReference type="PROSITE" id="PS50294">
    <property type="entry name" value="WD_REPEATS_REGION"/>
    <property type="match status" value="1"/>
</dbReference>
<dbReference type="SUPFAM" id="SSF50978">
    <property type="entry name" value="WD40 repeat-like"/>
    <property type="match status" value="1"/>
</dbReference>
<dbReference type="Pfam" id="PF00160">
    <property type="entry name" value="Pro_isomerase"/>
    <property type="match status" value="1"/>
</dbReference>
<feature type="region of interest" description="Disordered" evidence="9">
    <location>
        <begin position="216"/>
        <end position="262"/>
    </location>
</feature>
<evidence type="ECO:0000256" key="3">
    <source>
        <dbReference type="ARBA" id="ARBA00013194"/>
    </source>
</evidence>
<dbReference type="PRINTS" id="PR00153">
    <property type="entry name" value="CSAPPISMRASE"/>
</dbReference>
<comment type="catalytic activity">
    <reaction evidence="1">
        <text>[protein]-peptidylproline (omega=180) = [protein]-peptidylproline (omega=0)</text>
        <dbReference type="Rhea" id="RHEA:16237"/>
        <dbReference type="Rhea" id="RHEA-COMP:10747"/>
        <dbReference type="Rhea" id="RHEA-COMP:10748"/>
        <dbReference type="ChEBI" id="CHEBI:83833"/>
        <dbReference type="ChEBI" id="CHEBI:83834"/>
        <dbReference type="EC" id="5.2.1.8"/>
    </reaction>
</comment>
<feature type="chain" id="PRO_5021315150" description="peptidylprolyl isomerase" evidence="10">
    <location>
        <begin position="19"/>
        <end position="859"/>
    </location>
</feature>
<accession>A0A507DM99</accession>
<gene>
    <name evidence="12" type="ORF">SeMB42_g01269</name>
</gene>
<feature type="compositionally biased region" description="Basic and acidic residues" evidence="9">
    <location>
        <begin position="220"/>
        <end position="237"/>
    </location>
</feature>
<evidence type="ECO:0000259" key="11">
    <source>
        <dbReference type="PROSITE" id="PS50072"/>
    </source>
</evidence>
<dbReference type="PANTHER" id="PTHR45625">
    <property type="entry name" value="PEPTIDYL-PROLYL CIS-TRANS ISOMERASE-RELATED"/>
    <property type="match status" value="1"/>
</dbReference>
<dbReference type="SUPFAM" id="SSF50891">
    <property type="entry name" value="Cyclophilin-like"/>
    <property type="match status" value="1"/>
</dbReference>
<protein>
    <recommendedName>
        <fullName evidence="3">peptidylprolyl isomerase</fullName>
        <ecNumber evidence="3">5.2.1.8</ecNumber>
    </recommendedName>
</protein>
<evidence type="ECO:0000256" key="2">
    <source>
        <dbReference type="ARBA" id="ARBA00007365"/>
    </source>
</evidence>